<dbReference type="SUPFAM" id="SSF53474">
    <property type="entry name" value="alpha/beta-Hydrolases"/>
    <property type="match status" value="1"/>
</dbReference>
<keyword evidence="5" id="KW-0732">Signal</keyword>
<name>A0A8H2XXQ8_9AGAM</name>
<organism evidence="7 8">
    <name type="scientific">Rhizoctonia solani</name>
    <dbReference type="NCBI Taxonomy" id="456999"/>
    <lineage>
        <taxon>Eukaryota</taxon>
        <taxon>Fungi</taxon>
        <taxon>Dikarya</taxon>
        <taxon>Basidiomycota</taxon>
        <taxon>Agaricomycotina</taxon>
        <taxon>Agaricomycetes</taxon>
        <taxon>Cantharellales</taxon>
        <taxon>Ceratobasidiaceae</taxon>
        <taxon>Rhizoctonia</taxon>
    </lineage>
</organism>
<proteinExistence type="inferred from homology"/>
<dbReference type="AlphaFoldDB" id="A0A8H2XXQ8"/>
<evidence type="ECO:0000256" key="5">
    <source>
        <dbReference type="SAM" id="SignalP"/>
    </source>
</evidence>
<reference evidence="7" key="1">
    <citation type="submission" date="2021-01" db="EMBL/GenBank/DDBJ databases">
        <authorList>
            <person name="Kaushik A."/>
        </authorList>
    </citation>
    <scope>NUCLEOTIDE SEQUENCE</scope>
    <source>
        <strain evidence="7">AG1-1B</strain>
    </source>
</reference>
<dbReference type="InterPro" id="IPR051218">
    <property type="entry name" value="Sec_MonoDiacylglyc_Lipase"/>
</dbReference>
<comment type="catalytic activity">
    <reaction evidence="4">
        <text>a monoacylglycerol + H2O = glycerol + a fatty acid + H(+)</text>
        <dbReference type="Rhea" id="RHEA:15245"/>
        <dbReference type="ChEBI" id="CHEBI:15377"/>
        <dbReference type="ChEBI" id="CHEBI:15378"/>
        <dbReference type="ChEBI" id="CHEBI:17408"/>
        <dbReference type="ChEBI" id="CHEBI:17754"/>
        <dbReference type="ChEBI" id="CHEBI:28868"/>
    </reaction>
</comment>
<accession>A0A8H2XXQ8</accession>
<evidence type="ECO:0000313" key="8">
    <source>
        <dbReference type="Proteomes" id="UP000663826"/>
    </source>
</evidence>
<dbReference type="Pfam" id="PF01764">
    <property type="entry name" value="Lipase_3"/>
    <property type="match status" value="1"/>
</dbReference>
<dbReference type="InterPro" id="IPR002921">
    <property type="entry name" value="Fungal_lipase-type"/>
</dbReference>
<evidence type="ECO:0000259" key="6">
    <source>
        <dbReference type="Pfam" id="PF01764"/>
    </source>
</evidence>
<dbReference type="CDD" id="cd00519">
    <property type="entry name" value="Lipase_3"/>
    <property type="match status" value="1"/>
</dbReference>
<feature type="chain" id="PRO_5034816502" description="Fungal lipase-type domain-containing protein" evidence="5">
    <location>
        <begin position="16"/>
        <end position="296"/>
    </location>
</feature>
<comment type="similarity">
    <text evidence="2">Belongs to the AB hydrolase superfamily. Lipase family. Class 3 subfamily.</text>
</comment>
<protein>
    <recommendedName>
        <fullName evidence="6">Fungal lipase-type domain-containing protein</fullName>
    </recommendedName>
</protein>
<comment type="catalytic activity">
    <reaction evidence="3">
        <text>a diacylglycerol + H2O = a monoacylglycerol + a fatty acid + H(+)</text>
        <dbReference type="Rhea" id="RHEA:32731"/>
        <dbReference type="ChEBI" id="CHEBI:15377"/>
        <dbReference type="ChEBI" id="CHEBI:15378"/>
        <dbReference type="ChEBI" id="CHEBI:17408"/>
        <dbReference type="ChEBI" id="CHEBI:18035"/>
        <dbReference type="ChEBI" id="CHEBI:28868"/>
    </reaction>
</comment>
<evidence type="ECO:0000256" key="4">
    <source>
        <dbReference type="ARBA" id="ARBA00048461"/>
    </source>
</evidence>
<evidence type="ECO:0000256" key="1">
    <source>
        <dbReference type="ARBA" id="ARBA00023157"/>
    </source>
</evidence>
<sequence>MIGLATLIFAGFAIGAPTLFERGTTVSAITPATISTYAPYASLSSAAYCSTASTWTCAQCKNLPGFVPYATGGDGDSVPKWYVGWWPTQSTVVVGHQGTNPAQLESLLTDAEVVWDTLSSSLFPGVSSSVKAHDGFMKAQAATATTILASVKYLLNAHSANKVLATGHSLGGAIATLDALYFKLNLPSTTLIKAVTFGLPRVGNQAFANLIDSQITDFSYVTNEKDLVPILPGRFLGYVHPSGEKHIVSASSWYACVGQDNTNADCSTGAVPNILDGNTSDHAGPYDGVYIGSDYC</sequence>
<gene>
    <name evidence="7" type="ORF">RDB_LOCUS67453</name>
</gene>
<dbReference type="PANTHER" id="PTHR45856">
    <property type="entry name" value="ALPHA/BETA-HYDROLASES SUPERFAMILY PROTEIN"/>
    <property type="match status" value="1"/>
</dbReference>
<evidence type="ECO:0000256" key="2">
    <source>
        <dbReference type="ARBA" id="ARBA00043996"/>
    </source>
</evidence>
<dbReference type="GO" id="GO:0006629">
    <property type="term" value="P:lipid metabolic process"/>
    <property type="evidence" value="ECO:0007669"/>
    <property type="project" value="InterPro"/>
</dbReference>
<feature type="domain" description="Fungal lipase-type" evidence="6">
    <location>
        <begin position="93"/>
        <end position="234"/>
    </location>
</feature>
<comment type="caution">
    <text evidence="7">The sequence shown here is derived from an EMBL/GenBank/DDBJ whole genome shotgun (WGS) entry which is preliminary data.</text>
</comment>
<dbReference type="InterPro" id="IPR029058">
    <property type="entry name" value="AB_hydrolase_fold"/>
</dbReference>
<evidence type="ECO:0000256" key="3">
    <source>
        <dbReference type="ARBA" id="ARBA00047591"/>
    </source>
</evidence>
<dbReference type="PANTHER" id="PTHR45856:SF25">
    <property type="entry name" value="FUNGAL LIPASE-LIKE DOMAIN-CONTAINING PROTEIN"/>
    <property type="match status" value="1"/>
</dbReference>
<dbReference type="EMBL" id="CAJMWQ010001180">
    <property type="protein sequence ID" value="CAE6439007.1"/>
    <property type="molecule type" value="Genomic_DNA"/>
</dbReference>
<dbReference type="Proteomes" id="UP000663826">
    <property type="component" value="Unassembled WGS sequence"/>
</dbReference>
<evidence type="ECO:0000313" key="7">
    <source>
        <dbReference type="EMBL" id="CAE6439007.1"/>
    </source>
</evidence>
<feature type="signal peptide" evidence="5">
    <location>
        <begin position="1"/>
        <end position="15"/>
    </location>
</feature>
<dbReference type="Gene3D" id="3.40.50.1820">
    <property type="entry name" value="alpha/beta hydrolase"/>
    <property type="match status" value="1"/>
</dbReference>
<keyword evidence="1" id="KW-1015">Disulfide bond</keyword>